<proteinExistence type="predicted"/>
<reference evidence="1 2" key="1">
    <citation type="journal article" date="2022" name="Allergy">
        <title>Genome assembly and annotation of Periplaneta americana reveal a comprehensive cockroach allergen profile.</title>
        <authorList>
            <person name="Wang L."/>
            <person name="Xiong Q."/>
            <person name="Saelim N."/>
            <person name="Wang L."/>
            <person name="Nong W."/>
            <person name="Wan A.T."/>
            <person name="Shi M."/>
            <person name="Liu X."/>
            <person name="Cao Q."/>
            <person name="Hui J.H.L."/>
            <person name="Sookrung N."/>
            <person name="Leung T.F."/>
            <person name="Tungtrongchitr A."/>
            <person name="Tsui S.K.W."/>
        </authorList>
    </citation>
    <scope>NUCLEOTIDE SEQUENCE [LARGE SCALE GENOMIC DNA]</scope>
    <source>
        <strain evidence="1">PWHHKU_190912</strain>
    </source>
</reference>
<keyword evidence="2" id="KW-1185">Reference proteome</keyword>
<evidence type="ECO:0000313" key="2">
    <source>
        <dbReference type="Proteomes" id="UP001148838"/>
    </source>
</evidence>
<dbReference type="PANTHER" id="PTHR16356:SF1">
    <property type="entry name" value="TRANSMEMBRANE AND COILED-COIL DOMAIN-CONTAINING PROTEIN 6"/>
    <property type="match status" value="1"/>
</dbReference>
<sequence>MMSEDSPVDFLRQSFRDLGDQERRQHRELQVNSRRSTLGELQNIQKRAVSSEEVKALADKLKHKSQFTNQDFLGLNNALIQSEENIVAFFKVQGALHALVRELLGQNASLQLAAANCCCNLSLGNEKSCLQLTKAAAPYLLSNLDGLNHHLLEVCAWTLGNLAGCHIKPWEILHSQGLLPKLLQLITSSSSDIIHSVIYALTHYVRIGLNSDILDLEQQRNIAVSAHSLMERDRSSCWLIYLLSCSGDSDDILLNNSVVVRSLRLLGECNANQDVLIITALVRILGNLSVNSSAAEVILKEPSIVSILCTLLTSPYAHVQRETLWLIGNLVNHPSKEIQYLVTISNIENILEPLLSVALSKVA</sequence>
<comment type="caution">
    <text evidence="1">The sequence shown here is derived from an EMBL/GenBank/DDBJ whole genome shotgun (WGS) entry which is preliminary data.</text>
</comment>
<dbReference type="PANTHER" id="PTHR16356">
    <property type="entry name" value="TRANSMEMBRANE AND COILED-COIL DOMAIN-CONTAINING PROTEIN 6 TMCO6"/>
    <property type="match status" value="1"/>
</dbReference>
<protein>
    <recommendedName>
        <fullName evidence="3">IBB domain-containing protein</fullName>
    </recommendedName>
</protein>
<dbReference type="SUPFAM" id="SSF48371">
    <property type="entry name" value="ARM repeat"/>
    <property type="match status" value="1"/>
</dbReference>
<dbReference type="Gene3D" id="1.25.10.10">
    <property type="entry name" value="Leucine-rich Repeat Variant"/>
    <property type="match status" value="1"/>
</dbReference>
<organism evidence="1 2">
    <name type="scientific">Periplaneta americana</name>
    <name type="common">American cockroach</name>
    <name type="synonym">Blatta americana</name>
    <dbReference type="NCBI Taxonomy" id="6978"/>
    <lineage>
        <taxon>Eukaryota</taxon>
        <taxon>Metazoa</taxon>
        <taxon>Ecdysozoa</taxon>
        <taxon>Arthropoda</taxon>
        <taxon>Hexapoda</taxon>
        <taxon>Insecta</taxon>
        <taxon>Pterygota</taxon>
        <taxon>Neoptera</taxon>
        <taxon>Polyneoptera</taxon>
        <taxon>Dictyoptera</taxon>
        <taxon>Blattodea</taxon>
        <taxon>Blattoidea</taxon>
        <taxon>Blattidae</taxon>
        <taxon>Blattinae</taxon>
        <taxon>Periplaneta</taxon>
    </lineage>
</organism>
<dbReference type="SMART" id="SM00185">
    <property type="entry name" value="ARM"/>
    <property type="match status" value="4"/>
</dbReference>
<dbReference type="Proteomes" id="UP001148838">
    <property type="component" value="Unassembled WGS sequence"/>
</dbReference>
<dbReference type="Pfam" id="PF00514">
    <property type="entry name" value="Arm"/>
    <property type="match status" value="1"/>
</dbReference>
<name>A0ABQ8T302_PERAM</name>
<accession>A0ABQ8T302</accession>
<dbReference type="InterPro" id="IPR011989">
    <property type="entry name" value="ARM-like"/>
</dbReference>
<gene>
    <name evidence="1" type="ORF">ANN_08201</name>
</gene>
<dbReference type="InterPro" id="IPR016024">
    <property type="entry name" value="ARM-type_fold"/>
</dbReference>
<evidence type="ECO:0000313" key="1">
    <source>
        <dbReference type="EMBL" id="KAJ4440070.1"/>
    </source>
</evidence>
<dbReference type="InterPro" id="IPR000225">
    <property type="entry name" value="Armadillo"/>
</dbReference>
<dbReference type="EMBL" id="JAJSOF020000017">
    <property type="protein sequence ID" value="KAJ4440070.1"/>
    <property type="molecule type" value="Genomic_DNA"/>
</dbReference>
<evidence type="ECO:0008006" key="3">
    <source>
        <dbReference type="Google" id="ProtNLM"/>
    </source>
</evidence>